<feature type="region of interest" description="Disordered" evidence="1">
    <location>
        <begin position="200"/>
        <end position="236"/>
    </location>
</feature>
<dbReference type="Gramene" id="KFK31537">
    <property type="protein sequence ID" value="KFK31537"/>
    <property type="gene ID" value="AALP_AA6G125300"/>
</dbReference>
<dbReference type="EMBL" id="CM002874">
    <property type="protein sequence ID" value="KFK31537.1"/>
    <property type="molecule type" value="Genomic_DNA"/>
</dbReference>
<sequence length="290" mass="31638">MMASSSRRKPVRRDLLTELENSIGNVSMKEWVRKSFHSDGMSSTQLKTMVSDGTISPLPRETRNQVPVASWYRRTEEEARLANQRGVLTTNQEEVRRARGLSETTHPSEMGVGEDSQAARVSQTTTRKELLGCGPDTSFNKDGPSVGGLQEAHEDVSVDEGKLMMGLTAVGLVSPASPTDMISPLREFLGREARVLTAYDTEEKSGGKRSRRSEKSFSKALGVRKKIGRNPFQGNQIHKHAALVQLESEKVSPSLASIAHPSPSKTGPEKGECSEESTKPVVKEKPPVGA</sequence>
<protein>
    <submittedName>
        <fullName evidence="2">Uncharacterized protein</fullName>
    </submittedName>
</protein>
<dbReference type="Proteomes" id="UP000029120">
    <property type="component" value="Chromosome 6"/>
</dbReference>
<evidence type="ECO:0000313" key="3">
    <source>
        <dbReference type="Proteomes" id="UP000029120"/>
    </source>
</evidence>
<proteinExistence type="predicted"/>
<feature type="region of interest" description="Disordered" evidence="1">
    <location>
        <begin position="93"/>
        <end position="120"/>
    </location>
</feature>
<keyword evidence="3" id="KW-1185">Reference proteome</keyword>
<evidence type="ECO:0000256" key="1">
    <source>
        <dbReference type="SAM" id="MobiDB-lite"/>
    </source>
</evidence>
<reference evidence="3" key="1">
    <citation type="journal article" date="2015" name="Nat. Plants">
        <title>Genome expansion of Arabis alpina linked with retrotransposition and reduced symmetric DNA methylation.</title>
        <authorList>
            <person name="Willing E.M."/>
            <person name="Rawat V."/>
            <person name="Mandakova T."/>
            <person name="Maumus F."/>
            <person name="James G.V."/>
            <person name="Nordstroem K.J."/>
            <person name="Becker C."/>
            <person name="Warthmann N."/>
            <person name="Chica C."/>
            <person name="Szarzynska B."/>
            <person name="Zytnicki M."/>
            <person name="Albani M.C."/>
            <person name="Kiefer C."/>
            <person name="Bergonzi S."/>
            <person name="Castaings L."/>
            <person name="Mateos J.L."/>
            <person name="Berns M.C."/>
            <person name="Bujdoso N."/>
            <person name="Piofczyk T."/>
            <person name="de Lorenzo L."/>
            <person name="Barrero-Sicilia C."/>
            <person name="Mateos I."/>
            <person name="Piednoel M."/>
            <person name="Hagmann J."/>
            <person name="Chen-Min-Tao R."/>
            <person name="Iglesias-Fernandez R."/>
            <person name="Schuster S.C."/>
            <person name="Alonso-Blanco C."/>
            <person name="Roudier F."/>
            <person name="Carbonero P."/>
            <person name="Paz-Ares J."/>
            <person name="Davis S.J."/>
            <person name="Pecinka A."/>
            <person name="Quesneville H."/>
            <person name="Colot V."/>
            <person name="Lysak M.A."/>
            <person name="Weigel D."/>
            <person name="Coupland G."/>
            <person name="Schneeberger K."/>
        </authorList>
    </citation>
    <scope>NUCLEOTIDE SEQUENCE [LARGE SCALE GENOMIC DNA]</scope>
    <source>
        <strain evidence="3">cv. Pajares</strain>
    </source>
</reference>
<organism evidence="2 3">
    <name type="scientific">Arabis alpina</name>
    <name type="common">Alpine rock-cress</name>
    <dbReference type="NCBI Taxonomy" id="50452"/>
    <lineage>
        <taxon>Eukaryota</taxon>
        <taxon>Viridiplantae</taxon>
        <taxon>Streptophyta</taxon>
        <taxon>Embryophyta</taxon>
        <taxon>Tracheophyta</taxon>
        <taxon>Spermatophyta</taxon>
        <taxon>Magnoliopsida</taxon>
        <taxon>eudicotyledons</taxon>
        <taxon>Gunneridae</taxon>
        <taxon>Pentapetalae</taxon>
        <taxon>rosids</taxon>
        <taxon>malvids</taxon>
        <taxon>Brassicales</taxon>
        <taxon>Brassicaceae</taxon>
        <taxon>Arabideae</taxon>
        <taxon>Arabis</taxon>
    </lineage>
</organism>
<feature type="compositionally biased region" description="Basic and acidic residues" evidence="1">
    <location>
        <begin position="267"/>
        <end position="290"/>
    </location>
</feature>
<evidence type="ECO:0000313" key="2">
    <source>
        <dbReference type="EMBL" id="KFK31537.1"/>
    </source>
</evidence>
<accession>A0A087GNT5</accession>
<feature type="region of interest" description="Disordered" evidence="1">
    <location>
        <begin position="248"/>
        <end position="290"/>
    </location>
</feature>
<dbReference type="AlphaFoldDB" id="A0A087GNT5"/>
<gene>
    <name evidence="2" type="ordered locus">AALP_Aa6g125300</name>
</gene>
<name>A0A087GNT5_ARAAL</name>